<feature type="domain" description="BRO1" evidence="2">
    <location>
        <begin position="1"/>
        <end position="531"/>
    </location>
</feature>
<keyword evidence="4" id="KW-1185">Reference proteome</keyword>
<name>A0AAV4RKW2_9ARAC</name>
<dbReference type="Pfam" id="PF03097">
    <property type="entry name" value="BRO1"/>
    <property type="match status" value="1"/>
</dbReference>
<dbReference type="InterPro" id="IPR004328">
    <property type="entry name" value="BRO1_dom"/>
</dbReference>
<dbReference type="Gene3D" id="1.25.40.280">
    <property type="entry name" value="alix/aip1 like domains"/>
    <property type="match status" value="1"/>
</dbReference>
<organism evidence="3 4">
    <name type="scientific">Caerostris darwini</name>
    <dbReference type="NCBI Taxonomy" id="1538125"/>
    <lineage>
        <taxon>Eukaryota</taxon>
        <taxon>Metazoa</taxon>
        <taxon>Ecdysozoa</taxon>
        <taxon>Arthropoda</taxon>
        <taxon>Chelicerata</taxon>
        <taxon>Arachnida</taxon>
        <taxon>Araneae</taxon>
        <taxon>Araneomorphae</taxon>
        <taxon>Entelegynae</taxon>
        <taxon>Araneoidea</taxon>
        <taxon>Araneidae</taxon>
        <taxon>Caerostris</taxon>
    </lineage>
</organism>
<comment type="caution">
    <text evidence="3">The sequence shown here is derived from an EMBL/GenBank/DDBJ whole genome shotgun (WGS) entry which is preliminary data.</text>
</comment>
<dbReference type="InterPro" id="IPR038898">
    <property type="entry name" value="BROX"/>
</dbReference>
<dbReference type="SMART" id="SM01041">
    <property type="entry name" value="BRO1"/>
    <property type="match status" value="1"/>
</dbReference>
<proteinExistence type="inferred from homology"/>
<dbReference type="Pfam" id="PF03564">
    <property type="entry name" value="DUF1759"/>
    <property type="match status" value="1"/>
</dbReference>
<dbReference type="EMBL" id="BPLQ01006402">
    <property type="protein sequence ID" value="GIY22105.1"/>
    <property type="molecule type" value="Genomic_DNA"/>
</dbReference>
<comment type="similarity">
    <text evidence="1">Belongs to the BROX family.</text>
</comment>
<reference evidence="3 4" key="1">
    <citation type="submission" date="2021-06" db="EMBL/GenBank/DDBJ databases">
        <title>Caerostris darwini draft genome.</title>
        <authorList>
            <person name="Kono N."/>
            <person name="Arakawa K."/>
        </authorList>
    </citation>
    <scope>NUCLEOTIDE SEQUENCE [LARGE SCALE GENOMIC DNA]</scope>
</reference>
<evidence type="ECO:0000313" key="4">
    <source>
        <dbReference type="Proteomes" id="UP001054837"/>
    </source>
</evidence>
<dbReference type="InterPro" id="IPR005312">
    <property type="entry name" value="DUF1759"/>
</dbReference>
<evidence type="ECO:0000259" key="2">
    <source>
        <dbReference type="PROSITE" id="PS51180"/>
    </source>
</evidence>
<accession>A0AAV4RKW2</accession>
<dbReference type="PANTHER" id="PTHR23032">
    <property type="entry name" value="BRO1 DOMAIN-CONTAINING PROTEIN BROX"/>
    <property type="match status" value="1"/>
</dbReference>
<evidence type="ECO:0000256" key="1">
    <source>
        <dbReference type="ARBA" id="ARBA00008901"/>
    </source>
</evidence>
<dbReference type="InterPro" id="IPR038499">
    <property type="entry name" value="BRO1_sf"/>
</dbReference>
<protein>
    <submittedName>
        <fullName evidence="3">BRO1 domain-containing protein BROX</fullName>
    </submittedName>
</protein>
<dbReference type="Proteomes" id="UP001054837">
    <property type="component" value="Unassembled WGS sequence"/>
</dbReference>
<sequence length="531" mass="59738">MAHWFHRNPLKATAKVNFELKLIVSDSQAVQVCSELRQSRNRLLDLLSDPNNDTTTLNAAFEKYLSFLHALIVAPDEKGGESKLRYAARFRWTQSLFGNTPIAQQDAVFELISICENVGIWLMKHAAMIAGKDEISMDEAKEVHKCLRKAAGLFSTMQEKYIGSLLQKLEPGSDLDSTVVNAYISQCTAEAQEVTIARAIEMKHAASLISALANETSRMYATGANYLNKLNPAKVGKWKKYFELKSTFYLAYAYCFSGEKLLSEEKCGDAIRALQESEKCYSTANKLCKEYVTLKGPGLCAKLDSHLFFRTLGPIIKRTLEKCERENGFIYHQKIPAEPAPLEIKATYGLVSPEEFNLPSINILWTPVAYAAFDSWKPNANDSVNSFGGEIKDWLPFWGQFSKIDSDPNIDEADKLQYLIQATLPSTRARELVESFPPSKENYHKAIDSLKSRFGQDDLLVEFYVRELLKLTISMNSRDQKVKLPTLYDRIETQLRALESLGVTTEKYAAMLFPLVESCLSEGSSPSLAKE</sequence>
<evidence type="ECO:0000313" key="3">
    <source>
        <dbReference type="EMBL" id="GIY22105.1"/>
    </source>
</evidence>
<gene>
    <name evidence="3" type="primary">Brox</name>
    <name evidence="3" type="ORF">CDAR_222991</name>
</gene>
<dbReference type="CDD" id="cd09243">
    <property type="entry name" value="BRO1_Brox_like"/>
    <property type="match status" value="1"/>
</dbReference>
<dbReference type="AlphaFoldDB" id="A0AAV4RKW2"/>
<dbReference type="PANTHER" id="PTHR23032:SF13">
    <property type="entry name" value="BRO1 DOMAIN-CONTAINING PROTEIN BROX"/>
    <property type="match status" value="1"/>
</dbReference>
<dbReference type="PROSITE" id="PS51180">
    <property type="entry name" value="BRO1"/>
    <property type="match status" value="1"/>
</dbReference>